<reference evidence="2" key="1">
    <citation type="submission" date="2009-07" db="EMBL/GenBank/DDBJ databases">
        <authorList>
            <consortium name="US DOE Joint Genome Institute (JGI-PGF)"/>
            <person name="Lucas S."/>
            <person name="Copeland A."/>
            <person name="Lapidus A."/>
            <person name="Glavina del Rio T."/>
            <person name="Tice H."/>
            <person name="Bruce D."/>
            <person name="Goodwin L."/>
            <person name="Pitluck S."/>
            <person name="Larimer F."/>
            <person name="Land M.L."/>
            <person name="Mouttaki H."/>
            <person name="He Z."/>
            <person name="Zhou J."/>
            <person name="Hemme C.L."/>
        </authorList>
    </citation>
    <scope>NUCLEOTIDE SEQUENCE [LARGE SCALE GENOMIC DNA]</scope>
    <source>
        <strain evidence="2">DSM 2782</strain>
    </source>
</reference>
<keyword evidence="3" id="KW-1185">Reference proteome</keyword>
<dbReference type="NCBIfam" id="TIGR00412">
    <property type="entry name" value="redox_disulf_2"/>
    <property type="match status" value="1"/>
</dbReference>
<dbReference type="InterPro" id="IPR012336">
    <property type="entry name" value="Thioredoxin-like_fold"/>
</dbReference>
<dbReference type="OrthoDB" id="9800630at2"/>
<sequence>MSLFKKKKEDKSETNVKGDAYVKVLGSGCAKCNQLEAAAKEAMSKLGMDTDIEHVKDFAQIAAYGVMTTPALVVDGKVVSYGKVLKTEEIISILEKARKQ</sequence>
<evidence type="ECO:0000259" key="1">
    <source>
        <dbReference type="Pfam" id="PF13192"/>
    </source>
</evidence>
<dbReference type="InterPro" id="IPR005243">
    <property type="entry name" value="THIRX-like_proc"/>
</dbReference>
<dbReference type="EMBL" id="ACXX02000001">
    <property type="protein sequence ID" value="EGD49326.1"/>
    <property type="molecule type" value="Genomic_DNA"/>
</dbReference>
<dbReference type="SUPFAM" id="SSF52833">
    <property type="entry name" value="Thioredoxin-like"/>
    <property type="match status" value="1"/>
</dbReference>
<dbReference type="PANTHER" id="PTHR36450:SF1">
    <property type="entry name" value="THIOREDOXIN"/>
    <property type="match status" value="1"/>
</dbReference>
<protein>
    <submittedName>
        <fullName evidence="2">Redox-active disulfide protein 2</fullName>
    </submittedName>
</protein>
<accession>F1T778</accession>
<comment type="caution">
    <text evidence="2">The sequence shown here is derived from an EMBL/GenBank/DDBJ whole genome shotgun (WGS) entry which is preliminary data.</text>
</comment>
<dbReference type="RefSeq" id="WP_004615966.1">
    <property type="nucleotide sequence ID" value="NZ_ACXX02000001.1"/>
</dbReference>
<dbReference type="STRING" id="588581.Cpap_3758"/>
<dbReference type="Pfam" id="PF13192">
    <property type="entry name" value="Thioredoxin_3"/>
    <property type="match status" value="1"/>
</dbReference>
<dbReference type="Gene3D" id="3.40.30.10">
    <property type="entry name" value="Glutaredoxin"/>
    <property type="match status" value="1"/>
</dbReference>
<proteinExistence type="predicted"/>
<name>F1T778_9FIRM</name>
<dbReference type="AlphaFoldDB" id="F1T778"/>
<gene>
    <name evidence="2" type="ORF">Cpap_3758</name>
</gene>
<evidence type="ECO:0000313" key="3">
    <source>
        <dbReference type="Proteomes" id="UP000003860"/>
    </source>
</evidence>
<organism evidence="2 3">
    <name type="scientific">Ruminiclostridium papyrosolvens DSM 2782</name>
    <dbReference type="NCBI Taxonomy" id="588581"/>
    <lineage>
        <taxon>Bacteria</taxon>
        <taxon>Bacillati</taxon>
        <taxon>Bacillota</taxon>
        <taxon>Clostridia</taxon>
        <taxon>Eubacteriales</taxon>
        <taxon>Oscillospiraceae</taxon>
        <taxon>Ruminiclostridium</taxon>
    </lineage>
</organism>
<feature type="domain" description="Thioredoxin-like fold" evidence="1">
    <location>
        <begin position="22"/>
        <end position="95"/>
    </location>
</feature>
<dbReference type="InterPro" id="IPR036249">
    <property type="entry name" value="Thioredoxin-like_sf"/>
</dbReference>
<dbReference type="eggNOG" id="COG0526">
    <property type="taxonomic scope" value="Bacteria"/>
</dbReference>
<dbReference type="Proteomes" id="UP000003860">
    <property type="component" value="Unassembled WGS sequence"/>
</dbReference>
<dbReference type="PANTHER" id="PTHR36450">
    <property type="entry name" value="THIOREDOXIN"/>
    <property type="match status" value="1"/>
</dbReference>
<evidence type="ECO:0000313" key="2">
    <source>
        <dbReference type="EMBL" id="EGD49326.1"/>
    </source>
</evidence>
<reference evidence="2" key="2">
    <citation type="submission" date="2011-01" db="EMBL/GenBank/DDBJ databases">
        <title>The Non-contiguous Finished genome of Clostridium papyrosolvens.</title>
        <authorList>
            <person name="Lucas S."/>
            <person name="Copeland A."/>
            <person name="Lapidus A."/>
            <person name="Cheng J.-F."/>
            <person name="Goodwin L."/>
            <person name="Pitluck S."/>
            <person name="Misra M."/>
            <person name="Chertkov O."/>
            <person name="Detter J.C."/>
            <person name="Han C."/>
            <person name="Tapia R."/>
            <person name="Land M."/>
            <person name="Hauser L."/>
            <person name="Kyrpides N."/>
            <person name="Ivanova N."/>
            <person name="Pagani I."/>
            <person name="Mouttaki H."/>
            <person name="He Z."/>
            <person name="Zhou J."/>
            <person name="Hemme C.L."/>
            <person name="Woyke T."/>
        </authorList>
    </citation>
    <scope>NUCLEOTIDE SEQUENCE [LARGE SCALE GENOMIC DNA]</scope>
    <source>
        <strain evidence="2">DSM 2782</strain>
    </source>
</reference>